<feature type="region of interest" description="Disordered" evidence="1">
    <location>
        <begin position="61"/>
        <end position="81"/>
    </location>
</feature>
<accession>A0A397VPI5</accession>
<evidence type="ECO:0000313" key="3">
    <source>
        <dbReference type="Proteomes" id="UP000266673"/>
    </source>
</evidence>
<keyword evidence="3" id="KW-1185">Reference proteome</keyword>
<name>A0A397VPI5_9GLOM</name>
<comment type="caution">
    <text evidence="2">The sequence shown here is derived from an EMBL/GenBank/DDBJ whole genome shotgun (WGS) entry which is preliminary data.</text>
</comment>
<dbReference type="Proteomes" id="UP000266673">
    <property type="component" value="Unassembled WGS sequence"/>
</dbReference>
<dbReference type="AlphaFoldDB" id="A0A397VPI5"/>
<evidence type="ECO:0000256" key="1">
    <source>
        <dbReference type="SAM" id="MobiDB-lite"/>
    </source>
</evidence>
<organism evidence="2 3">
    <name type="scientific">Gigaspora rosea</name>
    <dbReference type="NCBI Taxonomy" id="44941"/>
    <lineage>
        <taxon>Eukaryota</taxon>
        <taxon>Fungi</taxon>
        <taxon>Fungi incertae sedis</taxon>
        <taxon>Mucoromycota</taxon>
        <taxon>Glomeromycotina</taxon>
        <taxon>Glomeromycetes</taxon>
        <taxon>Diversisporales</taxon>
        <taxon>Gigasporaceae</taxon>
        <taxon>Gigaspora</taxon>
    </lineage>
</organism>
<protein>
    <submittedName>
        <fullName evidence="2">Uncharacterized protein</fullName>
    </submittedName>
</protein>
<reference evidence="2 3" key="1">
    <citation type="submission" date="2018-06" db="EMBL/GenBank/DDBJ databases">
        <title>Comparative genomics reveals the genomic features of Rhizophagus irregularis, R. cerebriforme, R. diaphanum and Gigaspora rosea, and their symbiotic lifestyle signature.</title>
        <authorList>
            <person name="Morin E."/>
            <person name="San Clemente H."/>
            <person name="Chen E.C.H."/>
            <person name="De La Providencia I."/>
            <person name="Hainaut M."/>
            <person name="Kuo A."/>
            <person name="Kohler A."/>
            <person name="Murat C."/>
            <person name="Tang N."/>
            <person name="Roy S."/>
            <person name="Loubradou J."/>
            <person name="Henrissat B."/>
            <person name="Grigoriev I.V."/>
            <person name="Corradi N."/>
            <person name="Roux C."/>
            <person name="Martin F.M."/>
        </authorList>
    </citation>
    <scope>NUCLEOTIDE SEQUENCE [LARGE SCALE GENOMIC DNA]</scope>
    <source>
        <strain evidence="2 3">DAOM 194757</strain>
    </source>
</reference>
<proteinExistence type="predicted"/>
<gene>
    <name evidence="2" type="ORF">C2G38_2170105</name>
</gene>
<dbReference type="EMBL" id="QKWP01000241">
    <property type="protein sequence ID" value="RIB23862.1"/>
    <property type="molecule type" value="Genomic_DNA"/>
</dbReference>
<evidence type="ECO:0000313" key="2">
    <source>
        <dbReference type="EMBL" id="RIB23862.1"/>
    </source>
</evidence>
<sequence>MNVEEKEDTCIKSVNECGGLMRKKADSDNEKMDEGKNRLVEVGGDVNVMISKNISNDENKVSNKDWGLATPSQNESAEEVEIKSNGSIGEVDVRNLDNLEVEVDRLLLRNSGSDKTIMIPNIIINITIFHIISPTNINHDFTVVICLCICFSSVGFS</sequence>